<dbReference type="AlphaFoldDB" id="A0A7Z0AA09"/>
<dbReference type="GO" id="GO:0015095">
    <property type="term" value="F:magnesium ion transmembrane transporter activity"/>
    <property type="evidence" value="ECO:0007669"/>
    <property type="project" value="TreeGrafter"/>
</dbReference>
<dbReference type="Gene3D" id="1.20.58.340">
    <property type="entry name" value="Magnesium transport protein CorA, transmembrane region"/>
    <property type="match status" value="2"/>
</dbReference>
<dbReference type="FunFam" id="1.20.58.340:FF:000004">
    <property type="entry name" value="Magnesium transport protein CorA"/>
    <property type="match status" value="1"/>
</dbReference>
<dbReference type="PANTHER" id="PTHR46494:SF1">
    <property type="entry name" value="CORA FAMILY METAL ION TRANSPORTER (EUROFUNG)"/>
    <property type="match status" value="1"/>
</dbReference>
<evidence type="ECO:0000313" key="14">
    <source>
        <dbReference type="EMBL" id="NYI66300.1"/>
    </source>
</evidence>
<proteinExistence type="inferred from homology"/>
<dbReference type="InterPro" id="IPR002523">
    <property type="entry name" value="MgTranspt_CorA/ZnTranspt_ZntB"/>
</dbReference>
<keyword evidence="3" id="KW-0813">Transport</keyword>
<evidence type="ECO:0000256" key="9">
    <source>
        <dbReference type="ARBA" id="ARBA00023136"/>
    </source>
</evidence>
<feature type="transmembrane region" description="Helical" evidence="13">
    <location>
        <begin position="326"/>
        <end position="343"/>
    </location>
</feature>
<sequence>MSDRRFHLGFRARPRPAVPGAHESAPDRSDAVTAPGDGDSEVVDESLIDNAIYVDGRRVSSPTSLNATYAELGRRRGALAWIGLYRPSVRELNSLAAEFELHELAVEDAIKAHQRPKVERYGSTMFVVLRAAQYFDENETVDFGELHVFIGRNFVITVRHSESPDLSTVRHRMENDPDLLAVGTEAVLYAILDKIVDGYAPVVDGLENDIDEIETQVFGGDPAVSRRIYALSREVIEFQRATDPLRGAITSLETGFDKERVDTELQRYLRDVSDHVERVCERVDGFRQLLREIMSVNATLIAQRQNSDMQHLTEASLRQNDDMKKISSWAAIFFAPSLVGTVYGMNFTHMPALDWYWGLPASLVIMVGGAFVLYGLFKWRGWL</sequence>
<evidence type="ECO:0000256" key="1">
    <source>
        <dbReference type="ARBA" id="ARBA00004651"/>
    </source>
</evidence>
<dbReference type="CDD" id="cd12830">
    <property type="entry name" value="MtCorA-like"/>
    <property type="match status" value="1"/>
</dbReference>
<dbReference type="Gene3D" id="3.30.460.20">
    <property type="entry name" value="CorA soluble domain-like"/>
    <property type="match status" value="1"/>
</dbReference>
<dbReference type="PANTHER" id="PTHR46494">
    <property type="entry name" value="CORA FAMILY METAL ION TRANSPORTER (EUROFUNG)"/>
    <property type="match status" value="1"/>
</dbReference>
<evidence type="ECO:0000256" key="10">
    <source>
        <dbReference type="ARBA" id="ARBA00034269"/>
    </source>
</evidence>
<organism evidence="14 15">
    <name type="scientific">Spelaeicoccus albus</name>
    <dbReference type="NCBI Taxonomy" id="1280376"/>
    <lineage>
        <taxon>Bacteria</taxon>
        <taxon>Bacillati</taxon>
        <taxon>Actinomycetota</taxon>
        <taxon>Actinomycetes</taxon>
        <taxon>Micrococcales</taxon>
        <taxon>Brevibacteriaceae</taxon>
        <taxon>Spelaeicoccus</taxon>
    </lineage>
</organism>
<dbReference type="SUPFAM" id="SSF144083">
    <property type="entry name" value="Magnesium transport protein CorA, transmembrane region"/>
    <property type="match status" value="1"/>
</dbReference>
<keyword evidence="9 13" id="KW-0472">Membrane</keyword>
<keyword evidence="8" id="KW-0406">Ion transport</keyword>
<dbReference type="EMBL" id="JACBZP010000001">
    <property type="protein sequence ID" value="NYI66300.1"/>
    <property type="molecule type" value="Genomic_DNA"/>
</dbReference>
<comment type="function">
    <text evidence="11">Mediates influx of magnesium ions. Alternates between open and closed states. Activated by low cytoplasmic Mg(2+) levels. Inactive when cytoplasmic Mg(2+) levels are high.</text>
</comment>
<comment type="subcellular location">
    <subcellularLocation>
        <location evidence="1">Cell membrane</location>
        <topology evidence="1">Multi-pass membrane protein</topology>
    </subcellularLocation>
</comment>
<dbReference type="GO" id="GO:0015087">
    <property type="term" value="F:cobalt ion transmembrane transporter activity"/>
    <property type="evidence" value="ECO:0007669"/>
    <property type="project" value="TreeGrafter"/>
</dbReference>
<dbReference type="GO" id="GO:0005886">
    <property type="term" value="C:plasma membrane"/>
    <property type="evidence" value="ECO:0007669"/>
    <property type="project" value="UniProtKB-SubCell"/>
</dbReference>
<evidence type="ECO:0000256" key="12">
    <source>
        <dbReference type="SAM" id="MobiDB-lite"/>
    </source>
</evidence>
<reference evidence="14 15" key="1">
    <citation type="submission" date="2020-07" db="EMBL/GenBank/DDBJ databases">
        <title>Sequencing the genomes of 1000 actinobacteria strains.</title>
        <authorList>
            <person name="Klenk H.-P."/>
        </authorList>
    </citation>
    <scope>NUCLEOTIDE SEQUENCE [LARGE SCALE GENOMIC DNA]</scope>
    <source>
        <strain evidence="14 15">DSM 26341</strain>
    </source>
</reference>
<dbReference type="Proteomes" id="UP000539111">
    <property type="component" value="Unassembled WGS sequence"/>
</dbReference>
<feature type="transmembrane region" description="Helical" evidence="13">
    <location>
        <begin position="355"/>
        <end position="377"/>
    </location>
</feature>
<evidence type="ECO:0000256" key="4">
    <source>
        <dbReference type="ARBA" id="ARBA00022475"/>
    </source>
</evidence>
<keyword evidence="5 13" id="KW-0812">Transmembrane</keyword>
<dbReference type="GO" id="GO:0050897">
    <property type="term" value="F:cobalt ion binding"/>
    <property type="evidence" value="ECO:0007669"/>
    <property type="project" value="TreeGrafter"/>
</dbReference>
<dbReference type="RefSeq" id="WP_179425536.1">
    <property type="nucleotide sequence ID" value="NZ_JACBZP010000001.1"/>
</dbReference>
<evidence type="ECO:0000256" key="7">
    <source>
        <dbReference type="ARBA" id="ARBA00022989"/>
    </source>
</evidence>
<evidence type="ECO:0000256" key="6">
    <source>
        <dbReference type="ARBA" id="ARBA00022842"/>
    </source>
</evidence>
<dbReference type="InterPro" id="IPR045861">
    <property type="entry name" value="CorA_cytoplasmic_dom"/>
</dbReference>
<dbReference type="InterPro" id="IPR045863">
    <property type="entry name" value="CorA_TM1_TM2"/>
</dbReference>
<evidence type="ECO:0000256" key="5">
    <source>
        <dbReference type="ARBA" id="ARBA00022692"/>
    </source>
</evidence>
<keyword evidence="4" id="KW-1003">Cell membrane</keyword>
<evidence type="ECO:0000256" key="2">
    <source>
        <dbReference type="ARBA" id="ARBA00009765"/>
    </source>
</evidence>
<keyword evidence="15" id="KW-1185">Reference proteome</keyword>
<gene>
    <name evidence="14" type="ORF">BJY26_000606</name>
</gene>
<protein>
    <submittedName>
        <fullName evidence="14">Magnesium transporter</fullName>
    </submittedName>
</protein>
<dbReference type="Pfam" id="PF01544">
    <property type="entry name" value="CorA"/>
    <property type="match status" value="1"/>
</dbReference>
<comment type="catalytic activity">
    <reaction evidence="10">
        <text>Mg(2+)(in) = Mg(2+)(out)</text>
        <dbReference type="Rhea" id="RHEA:29827"/>
        <dbReference type="ChEBI" id="CHEBI:18420"/>
    </reaction>
</comment>
<keyword evidence="6" id="KW-0460">Magnesium</keyword>
<evidence type="ECO:0000313" key="15">
    <source>
        <dbReference type="Proteomes" id="UP000539111"/>
    </source>
</evidence>
<comment type="caution">
    <text evidence="14">The sequence shown here is derived from an EMBL/GenBank/DDBJ whole genome shotgun (WGS) entry which is preliminary data.</text>
</comment>
<evidence type="ECO:0000256" key="3">
    <source>
        <dbReference type="ARBA" id="ARBA00022448"/>
    </source>
</evidence>
<name>A0A7Z0AA09_9MICO</name>
<accession>A0A7Z0AA09</accession>
<evidence type="ECO:0000256" key="11">
    <source>
        <dbReference type="ARBA" id="ARBA00045497"/>
    </source>
</evidence>
<keyword evidence="7 13" id="KW-1133">Transmembrane helix</keyword>
<feature type="region of interest" description="Disordered" evidence="12">
    <location>
        <begin position="1"/>
        <end position="40"/>
    </location>
</feature>
<evidence type="ECO:0000256" key="8">
    <source>
        <dbReference type="ARBA" id="ARBA00023065"/>
    </source>
</evidence>
<comment type="similarity">
    <text evidence="2">Belongs to the CorA metal ion transporter (MIT) (TC 1.A.35) family.</text>
</comment>
<dbReference type="SUPFAM" id="SSF143865">
    <property type="entry name" value="CorA soluble domain-like"/>
    <property type="match status" value="1"/>
</dbReference>
<dbReference type="GO" id="GO:0000287">
    <property type="term" value="F:magnesium ion binding"/>
    <property type="evidence" value="ECO:0007669"/>
    <property type="project" value="TreeGrafter"/>
</dbReference>
<evidence type="ECO:0000256" key="13">
    <source>
        <dbReference type="SAM" id="Phobius"/>
    </source>
</evidence>